<evidence type="ECO:0000313" key="1">
    <source>
        <dbReference type="EMBL" id="GAV07824.1"/>
    </source>
</evidence>
<proteinExistence type="predicted"/>
<comment type="caution">
    <text evidence="1">The sequence shown here is derived from an EMBL/GenBank/DDBJ whole genome shotgun (WGS) entry which is preliminary data.</text>
</comment>
<accession>A0A1D1W8I3</accession>
<protein>
    <submittedName>
        <fullName evidence="1">Uncharacterized protein</fullName>
    </submittedName>
</protein>
<evidence type="ECO:0000313" key="2">
    <source>
        <dbReference type="Proteomes" id="UP000186922"/>
    </source>
</evidence>
<organism evidence="1 2">
    <name type="scientific">Ramazzottius varieornatus</name>
    <name type="common">Water bear</name>
    <name type="synonym">Tardigrade</name>
    <dbReference type="NCBI Taxonomy" id="947166"/>
    <lineage>
        <taxon>Eukaryota</taxon>
        <taxon>Metazoa</taxon>
        <taxon>Ecdysozoa</taxon>
        <taxon>Tardigrada</taxon>
        <taxon>Eutardigrada</taxon>
        <taxon>Parachela</taxon>
        <taxon>Hypsibioidea</taxon>
        <taxon>Ramazzottiidae</taxon>
        <taxon>Ramazzottius</taxon>
    </lineage>
</organism>
<sequence length="58" mass="6261">MTGVSPAPEAGWLGTGPGCVWPAVPLVAAVGLDRFGLRIELVGASDRLRKLIKWKRYK</sequence>
<reference evidence="1 2" key="1">
    <citation type="journal article" date="2016" name="Nat. Commun.">
        <title>Extremotolerant tardigrade genome and improved radiotolerance of human cultured cells by tardigrade-unique protein.</title>
        <authorList>
            <person name="Hashimoto T."/>
            <person name="Horikawa D.D."/>
            <person name="Saito Y."/>
            <person name="Kuwahara H."/>
            <person name="Kozuka-Hata H."/>
            <person name="Shin-I T."/>
            <person name="Minakuchi Y."/>
            <person name="Ohishi K."/>
            <person name="Motoyama A."/>
            <person name="Aizu T."/>
            <person name="Enomoto A."/>
            <person name="Kondo K."/>
            <person name="Tanaka S."/>
            <person name="Hara Y."/>
            <person name="Koshikawa S."/>
            <person name="Sagara H."/>
            <person name="Miura T."/>
            <person name="Yokobori S."/>
            <person name="Miyagawa K."/>
            <person name="Suzuki Y."/>
            <person name="Kubo T."/>
            <person name="Oyama M."/>
            <person name="Kohara Y."/>
            <person name="Fujiyama A."/>
            <person name="Arakawa K."/>
            <person name="Katayama T."/>
            <person name="Toyoda A."/>
            <person name="Kunieda T."/>
        </authorList>
    </citation>
    <scope>NUCLEOTIDE SEQUENCE [LARGE SCALE GENOMIC DNA]</scope>
    <source>
        <strain evidence="1 2">YOKOZUNA-1</strain>
    </source>
</reference>
<gene>
    <name evidence="1" type="primary">RvY_17614-1</name>
    <name evidence="1" type="synonym">RvY_17614.1</name>
    <name evidence="1" type="ORF">RvY_17614</name>
</gene>
<name>A0A1D1W8I3_RAMVA</name>
<dbReference type="Proteomes" id="UP000186922">
    <property type="component" value="Unassembled WGS sequence"/>
</dbReference>
<keyword evidence="2" id="KW-1185">Reference proteome</keyword>
<dbReference type="EMBL" id="BDGG01000016">
    <property type="protein sequence ID" value="GAV07824.1"/>
    <property type="molecule type" value="Genomic_DNA"/>
</dbReference>
<dbReference type="AlphaFoldDB" id="A0A1D1W8I3"/>